<organism evidence="2 3">
    <name type="scientific">Mycetocola reblochoni REB411</name>
    <dbReference type="NCBI Taxonomy" id="1255698"/>
    <lineage>
        <taxon>Bacteria</taxon>
        <taxon>Bacillati</taxon>
        <taxon>Actinomycetota</taxon>
        <taxon>Actinomycetes</taxon>
        <taxon>Micrococcales</taxon>
        <taxon>Microbacteriaceae</taxon>
        <taxon>Mycetocola</taxon>
    </lineage>
</organism>
<proteinExistence type="predicted"/>
<reference evidence="3" key="1">
    <citation type="submission" date="2017-02" db="EMBL/GenBank/DDBJ databases">
        <authorList>
            <person name="Dridi B."/>
        </authorList>
    </citation>
    <scope>NUCLEOTIDE SEQUENCE [LARGE SCALE GENOMIC DNA]</scope>
    <source>
        <strain evidence="3">EB411</strain>
    </source>
</reference>
<evidence type="ECO:0000256" key="1">
    <source>
        <dbReference type="SAM" id="MobiDB-lite"/>
    </source>
</evidence>
<evidence type="ECO:0000313" key="3">
    <source>
        <dbReference type="Proteomes" id="UP000196778"/>
    </source>
</evidence>
<accession>A0A1R4J9A5</accession>
<evidence type="ECO:0000313" key="2">
    <source>
        <dbReference type="EMBL" id="SJN28612.1"/>
    </source>
</evidence>
<dbReference type="OrthoDB" id="5244605at2"/>
<feature type="region of interest" description="Disordered" evidence="1">
    <location>
        <begin position="228"/>
        <end position="276"/>
    </location>
</feature>
<gene>
    <name evidence="2" type="ORF">FM119_06125</name>
</gene>
<dbReference type="AlphaFoldDB" id="A0A1R4J9A5"/>
<name>A0A1R4J9A5_9MICO</name>
<protein>
    <submittedName>
        <fullName evidence="2">POSSIBLE MEMBRANE PROTEIN</fullName>
    </submittedName>
</protein>
<keyword evidence="3" id="KW-1185">Reference proteome</keyword>
<dbReference type="EMBL" id="FUKR01000036">
    <property type="protein sequence ID" value="SJN28612.1"/>
    <property type="molecule type" value="Genomic_DNA"/>
</dbReference>
<sequence>MNDTAAERTRAVRAIDRALAIQRPAVIAHVKRLRRHYPGATPEQLSRVLERHFLTSVTGSGAAVGAVAMVPGIGTGIALAVSTSEAVVYAEAATLFAQSMAELHGISVTDPDRARALVLGLALGPAMDQVLRTVMPTLNGERTDASVRQGPGVHWASYLLSGLPSAALGPLTDQLRSRVLPRLLATQGGGIVARAIPFGVGAAIGGTGNLVTGRRLVASAREAFGAPPTTVPLAIEPTPGEPRPPASRRRALPVPLPRLPRRRPVSESDDSTSPAD</sequence>
<dbReference type="RefSeq" id="WP_087136803.1">
    <property type="nucleotide sequence ID" value="NZ_FUKR01000036.1"/>
</dbReference>
<dbReference type="Proteomes" id="UP000196778">
    <property type="component" value="Unassembled WGS sequence"/>
</dbReference>